<protein>
    <submittedName>
        <fullName evidence="1">Uncharacterized protein</fullName>
    </submittedName>
</protein>
<dbReference type="EMBL" id="KN833751">
    <property type="protein sequence ID" value="KIK21544.1"/>
    <property type="molecule type" value="Genomic_DNA"/>
</dbReference>
<dbReference type="Proteomes" id="UP000054018">
    <property type="component" value="Unassembled WGS sequence"/>
</dbReference>
<evidence type="ECO:0000313" key="2">
    <source>
        <dbReference type="Proteomes" id="UP000054018"/>
    </source>
</evidence>
<dbReference type="HOGENOM" id="CLU_2498718_0_0_1"/>
<organism evidence="1 2">
    <name type="scientific">Pisolithus microcarpus 441</name>
    <dbReference type="NCBI Taxonomy" id="765257"/>
    <lineage>
        <taxon>Eukaryota</taxon>
        <taxon>Fungi</taxon>
        <taxon>Dikarya</taxon>
        <taxon>Basidiomycota</taxon>
        <taxon>Agaricomycotina</taxon>
        <taxon>Agaricomycetes</taxon>
        <taxon>Agaricomycetidae</taxon>
        <taxon>Boletales</taxon>
        <taxon>Sclerodermatineae</taxon>
        <taxon>Pisolithaceae</taxon>
        <taxon>Pisolithus</taxon>
    </lineage>
</organism>
<proteinExistence type="predicted"/>
<evidence type="ECO:0000313" key="1">
    <source>
        <dbReference type="EMBL" id="KIK21544.1"/>
    </source>
</evidence>
<reference evidence="2" key="2">
    <citation type="submission" date="2015-01" db="EMBL/GenBank/DDBJ databases">
        <title>Evolutionary Origins and Diversification of the Mycorrhizal Mutualists.</title>
        <authorList>
            <consortium name="DOE Joint Genome Institute"/>
            <consortium name="Mycorrhizal Genomics Consortium"/>
            <person name="Kohler A."/>
            <person name="Kuo A."/>
            <person name="Nagy L.G."/>
            <person name="Floudas D."/>
            <person name="Copeland A."/>
            <person name="Barry K.W."/>
            <person name="Cichocki N."/>
            <person name="Veneault-Fourrey C."/>
            <person name="LaButti K."/>
            <person name="Lindquist E.A."/>
            <person name="Lipzen A."/>
            <person name="Lundell T."/>
            <person name="Morin E."/>
            <person name="Murat C."/>
            <person name="Riley R."/>
            <person name="Ohm R."/>
            <person name="Sun H."/>
            <person name="Tunlid A."/>
            <person name="Henrissat B."/>
            <person name="Grigoriev I.V."/>
            <person name="Hibbett D.S."/>
            <person name="Martin F."/>
        </authorList>
    </citation>
    <scope>NUCLEOTIDE SEQUENCE [LARGE SCALE GENOMIC DNA]</scope>
    <source>
        <strain evidence="2">441</strain>
    </source>
</reference>
<dbReference type="AlphaFoldDB" id="A0A0C9Z618"/>
<sequence>MLQSAPPDRTDQFDVYTLAAASANPLQVRHRHSTPPRQWSGHGCRRQVRYRLRRWRRHTTIIGRWNPSSPMGWRETDWPGREKHIS</sequence>
<keyword evidence="2" id="KW-1185">Reference proteome</keyword>
<reference evidence="1 2" key="1">
    <citation type="submission" date="2014-04" db="EMBL/GenBank/DDBJ databases">
        <authorList>
            <consortium name="DOE Joint Genome Institute"/>
            <person name="Kuo A."/>
            <person name="Kohler A."/>
            <person name="Costa M.D."/>
            <person name="Nagy L.G."/>
            <person name="Floudas D."/>
            <person name="Copeland A."/>
            <person name="Barry K.W."/>
            <person name="Cichocki N."/>
            <person name="Veneault-Fourrey C."/>
            <person name="LaButti K."/>
            <person name="Lindquist E.A."/>
            <person name="Lipzen A."/>
            <person name="Lundell T."/>
            <person name="Morin E."/>
            <person name="Murat C."/>
            <person name="Sun H."/>
            <person name="Tunlid A."/>
            <person name="Henrissat B."/>
            <person name="Grigoriev I.V."/>
            <person name="Hibbett D.S."/>
            <person name="Martin F."/>
            <person name="Nordberg H.P."/>
            <person name="Cantor M.N."/>
            <person name="Hua S.X."/>
        </authorList>
    </citation>
    <scope>NUCLEOTIDE SEQUENCE [LARGE SCALE GENOMIC DNA]</scope>
    <source>
        <strain evidence="1 2">441</strain>
    </source>
</reference>
<name>A0A0C9Z618_9AGAM</name>
<gene>
    <name evidence="1" type="ORF">PISMIDRAFT_542018</name>
</gene>
<accession>A0A0C9Z618</accession>